<protein>
    <submittedName>
        <fullName evidence="11">Peptidoglycan O-acetyltransferase</fullName>
        <ecNumber evidence="11">2.3.1.-</ecNumber>
    </submittedName>
</protein>
<dbReference type="InterPro" id="IPR028362">
    <property type="entry name" value="AlgI"/>
</dbReference>
<evidence type="ECO:0000313" key="12">
    <source>
        <dbReference type="Proteomes" id="UP000318538"/>
    </source>
</evidence>
<dbReference type="GO" id="GO:0042121">
    <property type="term" value="P:alginic acid biosynthetic process"/>
    <property type="evidence" value="ECO:0007669"/>
    <property type="project" value="InterPro"/>
</dbReference>
<dbReference type="AlphaFoldDB" id="A0A517NIE2"/>
<feature type="transmembrane region" description="Helical" evidence="10">
    <location>
        <begin position="353"/>
        <end position="371"/>
    </location>
</feature>
<evidence type="ECO:0000256" key="3">
    <source>
        <dbReference type="ARBA" id="ARBA00022475"/>
    </source>
</evidence>
<sequence>MIFTQTEFLIFLIIVLAATWTCRRRVTRNGVLLVASYYFYAYWDARFCGLLIFSTIVDYMIANRIDASSSLAVRRRWLWASITTNLGLLGFFKYCNFFIESAEAVLAPWGMSTSTLSIILPVGISFYTFQTMSYTIDVYRRRIPAATRPLDFALYVAFFPQLVAGPIVRARELMPQLATVPRLSRRRFYGGFQQLLRGAVKKVLIADRLGEMVDVVFAGPDLYSGATVSIAVIAYAGQIYYDFSGYTDMAIGVAKLLGYRFPANFRHPYLATSMSQFWGRWHMTLSRWLRDYLYIPLGGNRDGNLATYRNLMITMGLGGLWHGAAWTFVLWGIWHGAALCGQRWIRIRIPATIGWLATVLVVLSGWVLFRSPDLATSGDVFTAVMTWQAGIAWYPPLAIAAIGCMAAEHLAWKTRLRHAMRFPMDAWYSPIGTAILLWSLVLYAPQGFQPFVYFQF</sequence>
<feature type="transmembrane region" description="Helical" evidence="10">
    <location>
        <begin position="320"/>
        <end position="341"/>
    </location>
</feature>
<keyword evidence="7 9" id="KW-0472">Membrane</keyword>
<accession>A0A517NIE2</accession>
<evidence type="ECO:0000313" key="11">
    <source>
        <dbReference type="EMBL" id="QDT06823.1"/>
    </source>
</evidence>
<evidence type="ECO:0000256" key="2">
    <source>
        <dbReference type="ARBA" id="ARBA00010323"/>
    </source>
</evidence>
<evidence type="ECO:0000256" key="10">
    <source>
        <dbReference type="SAM" id="Phobius"/>
    </source>
</evidence>
<dbReference type="OrthoDB" id="9805788at2"/>
<keyword evidence="6 10" id="KW-1133">Transmembrane helix</keyword>
<dbReference type="KEGG" id="rlc:K227x_52440"/>
<dbReference type="PANTHER" id="PTHR13285:SF23">
    <property type="entry name" value="TEICHOIC ACID D-ALANYLTRANSFERASE"/>
    <property type="match status" value="1"/>
</dbReference>
<dbReference type="InterPro" id="IPR004299">
    <property type="entry name" value="MBOAT_fam"/>
</dbReference>
<dbReference type="Proteomes" id="UP000318538">
    <property type="component" value="Chromosome"/>
</dbReference>
<organism evidence="11 12">
    <name type="scientific">Rubripirellula lacrimiformis</name>
    <dbReference type="NCBI Taxonomy" id="1930273"/>
    <lineage>
        <taxon>Bacteria</taxon>
        <taxon>Pseudomonadati</taxon>
        <taxon>Planctomycetota</taxon>
        <taxon>Planctomycetia</taxon>
        <taxon>Pirellulales</taxon>
        <taxon>Pirellulaceae</taxon>
        <taxon>Rubripirellula</taxon>
    </lineage>
</organism>
<comment type="subcellular location">
    <subcellularLocation>
        <location evidence="1">Cell membrane</location>
        <topology evidence="1">Multi-pass membrane protein</topology>
    </subcellularLocation>
</comment>
<feature type="transmembrane region" description="Helical" evidence="10">
    <location>
        <begin position="105"/>
        <end position="129"/>
    </location>
</feature>
<dbReference type="EC" id="2.3.1.-" evidence="11"/>
<dbReference type="PIRSF" id="PIRSF016636">
    <property type="entry name" value="AlgI_DltB"/>
    <property type="match status" value="1"/>
</dbReference>
<dbReference type="Pfam" id="PF03062">
    <property type="entry name" value="MBOAT"/>
    <property type="match status" value="1"/>
</dbReference>
<dbReference type="GO" id="GO:0016746">
    <property type="term" value="F:acyltransferase activity"/>
    <property type="evidence" value="ECO:0007669"/>
    <property type="project" value="UniProtKB-KW"/>
</dbReference>
<dbReference type="PIRSF" id="PIRSF500217">
    <property type="entry name" value="AlgI"/>
    <property type="match status" value="1"/>
</dbReference>
<proteinExistence type="inferred from homology"/>
<dbReference type="InterPro" id="IPR024194">
    <property type="entry name" value="Ac/AlaTfrase_AlgI/DltB"/>
</dbReference>
<feature type="transmembrane region" description="Helical" evidence="10">
    <location>
        <begin position="40"/>
        <end position="61"/>
    </location>
</feature>
<evidence type="ECO:0000256" key="6">
    <source>
        <dbReference type="ARBA" id="ARBA00022989"/>
    </source>
</evidence>
<gene>
    <name evidence="11" type="primary">patA_3</name>
    <name evidence="11" type="ORF">K227x_52440</name>
</gene>
<evidence type="ECO:0000256" key="7">
    <source>
        <dbReference type="ARBA" id="ARBA00023136"/>
    </source>
</evidence>
<feature type="transmembrane region" description="Helical" evidence="10">
    <location>
        <begin position="391"/>
        <end position="412"/>
    </location>
</feature>
<comment type="similarity">
    <text evidence="2 9">Belongs to the membrane-bound acyltransferase family.</text>
</comment>
<evidence type="ECO:0000256" key="5">
    <source>
        <dbReference type="ARBA" id="ARBA00022692"/>
    </source>
</evidence>
<keyword evidence="3 9" id="KW-1003">Cell membrane</keyword>
<dbReference type="EMBL" id="CP036525">
    <property type="protein sequence ID" value="QDT06823.1"/>
    <property type="molecule type" value="Genomic_DNA"/>
</dbReference>
<feature type="transmembrane region" description="Helical" evidence="10">
    <location>
        <begin position="424"/>
        <end position="444"/>
    </location>
</feature>
<dbReference type="GO" id="GO:0005886">
    <property type="term" value="C:plasma membrane"/>
    <property type="evidence" value="ECO:0007669"/>
    <property type="project" value="UniProtKB-SubCell"/>
</dbReference>
<evidence type="ECO:0000256" key="8">
    <source>
        <dbReference type="ARBA" id="ARBA00023315"/>
    </source>
</evidence>
<evidence type="ECO:0000256" key="4">
    <source>
        <dbReference type="ARBA" id="ARBA00022679"/>
    </source>
</evidence>
<evidence type="ECO:0000256" key="1">
    <source>
        <dbReference type="ARBA" id="ARBA00004651"/>
    </source>
</evidence>
<keyword evidence="4 9" id="KW-0808">Transferase</keyword>
<keyword evidence="5 10" id="KW-0812">Transmembrane</keyword>
<dbReference type="InterPro" id="IPR051085">
    <property type="entry name" value="MB_O-acyltransferase"/>
</dbReference>
<dbReference type="PANTHER" id="PTHR13285">
    <property type="entry name" value="ACYLTRANSFERASE"/>
    <property type="match status" value="1"/>
</dbReference>
<keyword evidence="8 9" id="KW-0012">Acyltransferase</keyword>
<evidence type="ECO:0000256" key="9">
    <source>
        <dbReference type="PIRNR" id="PIRNR016636"/>
    </source>
</evidence>
<keyword evidence="12" id="KW-1185">Reference proteome</keyword>
<reference evidence="11 12" key="1">
    <citation type="submission" date="2019-02" db="EMBL/GenBank/DDBJ databases">
        <title>Deep-cultivation of Planctomycetes and their phenomic and genomic characterization uncovers novel biology.</title>
        <authorList>
            <person name="Wiegand S."/>
            <person name="Jogler M."/>
            <person name="Boedeker C."/>
            <person name="Pinto D."/>
            <person name="Vollmers J."/>
            <person name="Rivas-Marin E."/>
            <person name="Kohn T."/>
            <person name="Peeters S.H."/>
            <person name="Heuer A."/>
            <person name="Rast P."/>
            <person name="Oberbeckmann S."/>
            <person name="Bunk B."/>
            <person name="Jeske O."/>
            <person name="Meyerdierks A."/>
            <person name="Storesund J.E."/>
            <person name="Kallscheuer N."/>
            <person name="Luecker S."/>
            <person name="Lage O.M."/>
            <person name="Pohl T."/>
            <person name="Merkel B.J."/>
            <person name="Hornburger P."/>
            <person name="Mueller R.-W."/>
            <person name="Bruemmer F."/>
            <person name="Labrenz M."/>
            <person name="Spormann A.M."/>
            <person name="Op den Camp H."/>
            <person name="Overmann J."/>
            <person name="Amann R."/>
            <person name="Jetten M.S.M."/>
            <person name="Mascher T."/>
            <person name="Medema M.H."/>
            <person name="Devos D.P."/>
            <person name="Kaster A.-K."/>
            <person name="Ovreas L."/>
            <person name="Rohde M."/>
            <person name="Galperin M.Y."/>
            <person name="Jogler C."/>
        </authorList>
    </citation>
    <scope>NUCLEOTIDE SEQUENCE [LARGE SCALE GENOMIC DNA]</scope>
    <source>
        <strain evidence="11 12">K22_7</strain>
    </source>
</reference>
<feature type="transmembrane region" description="Helical" evidence="10">
    <location>
        <begin position="77"/>
        <end position="99"/>
    </location>
</feature>
<name>A0A517NIE2_9BACT</name>
<dbReference type="RefSeq" id="WP_145173979.1">
    <property type="nucleotide sequence ID" value="NZ_CP036525.1"/>
</dbReference>